<feature type="transmembrane region" description="Helical" evidence="2">
    <location>
        <begin position="162"/>
        <end position="195"/>
    </location>
</feature>
<dbReference type="Gene3D" id="1.20.120.1220">
    <property type="match status" value="1"/>
</dbReference>
<keyword evidence="5" id="KW-1185">Reference proteome</keyword>
<reference evidence="4" key="1">
    <citation type="submission" date="2021-04" db="EMBL/GenBank/DDBJ databases">
        <title>Sinoanaerobacter chloroacetimidivorans sp. nov., an obligate anaerobic bacterium isolated from anaerobic sludge.</title>
        <authorList>
            <person name="Bao Y."/>
        </authorList>
    </citation>
    <scope>NUCLEOTIDE SEQUENCE</scope>
    <source>
        <strain evidence="4">BAD-6</strain>
    </source>
</reference>
<dbReference type="GO" id="GO:0005886">
    <property type="term" value="C:plasma membrane"/>
    <property type="evidence" value="ECO:0007669"/>
    <property type="project" value="TreeGrafter"/>
</dbReference>
<sequence length="237" mass="26001">MDTTVMILEIILCVTAGIVAGLSAIYVFNRIPAKWLCDYNEEPEKGMWGERIKKRPWNAVFTLVFAAASVKMLDQGFLYVIAGLLALWLLLQIGMADKLYLIIPDQFIIALAVTALGFIPFQPDFLAPLYGALLGGGCLLLMGIVGKILFKKEAMGFGDVKLLAAIGLISGIRGTVFILLITIFLSGFVFGILLILKKIKPTDSQPLGPFIAAAAAFYLIFLRELTWFSDLYLNSLL</sequence>
<feature type="domain" description="Prepilin type IV endopeptidase peptidase" evidence="3">
    <location>
        <begin position="85"/>
        <end position="189"/>
    </location>
</feature>
<dbReference type="GO" id="GO:0004190">
    <property type="term" value="F:aspartic-type endopeptidase activity"/>
    <property type="evidence" value="ECO:0007669"/>
    <property type="project" value="InterPro"/>
</dbReference>
<organism evidence="4 5">
    <name type="scientific">Sinanaerobacter chloroacetimidivorans</name>
    <dbReference type="NCBI Taxonomy" id="2818044"/>
    <lineage>
        <taxon>Bacteria</taxon>
        <taxon>Bacillati</taxon>
        <taxon>Bacillota</taxon>
        <taxon>Clostridia</taxon>
        <taxon>Peptostreptococcales</taxon>
        <taxon>Anaerovoracaceae</taxon>
        <taxon>Sinanaerobacter</taxon>
    </lineage>
</organism>
<evidence type="ECO:0000256" key="2">
    <source>
        <dbReference type="SAM" id="Phobius"/>
    </source>
</evidence>
<dbReference type="EMBL" id="JAGSND010000027">
    <property type="protein sequence ID" value="MBR0600411.1"/>
    <property type="molecule type" value="Genomic_DNA"/>
</dbReference>
<dbReference type="RefSeq" id="WP_227020528.1">
    <property type="nucleotide sequence ID" value="NZ_JAGSND010000027.1"/>
</dbReference>
<feature type="transmembrane region" description="Helical" evidence="2">
    <location>
        <begin position="100"/>
        <end position="121"/>
    </location>
</feature>
<reference evidence="4" key="2">
    <citation type="submission" date="2021-04" db="EMBL/GenBank/DDBJ databases">
        <authorList>
            <person name="Liu J."/>
        </authorList>
    </citation>
    <scope>NUCLEOTIDE SEQUENCE</scope>
    <source>
        <strain evidence="4">BAD-6</strain>
    </source>
</reference>
<dbReference type="Proteomes" id="UP000675664">
    <property type="component" value="Unassembled WGS sequence"/>
</dbReference>
<accession>A0A8J7W504</accession>
<dbReference type="Pfam" id="PF01478">
    <property type="entry name" value="Peptidase_A24"/>
    <property type="match status" value="1"/>
</dbReference>
<comment type="caution">
    <text evidence="4">The sequence shown here is derived from an EMBL/GenBank/DDBJ whole genome shotgun (WGS) entry which is preliminary data.</text>
</comment>
<evidence type="ECO:0000259" key="3">
    <source>
        <dbReference type="Pfam" id="PF01478"/>
    </source>
</evidence>
<evidence type="ECO:0000313" key="5">
    <source>
        <dbReference type="Proteomes" id="UP000675664"/>
    </source>
</evidence>
<dbReference type="InterPro" id="IPR000045">
    <property type="entry name" value="Prepilin_IV_endopep_pep"/>
</dbReference>
<keyword evidence="2" id="KW-0472">Membrane</keyword>
<keyword evidence="2" id="KW-1133">Transmembrane helix</keyword>
<dbReference type="PANTHER" id="PTHR30487">
    <property type="entry name" value="TYPE 4 PREPILIN-LIKE PROTEINS LEADER PEPTIDE-PROCESSING ENZYME"/>
    <property type="match status" value="1"/>
</dbReference>
<evidence type="ECO:0000256" key="1">
    <source>
        <dbReference type="ARBA" id="ARBA00005801"/>
    </source>
</evidence>
<feature type="transmembrane region" description="Helical" evidence="2">
    <location>
        <begin position="6"/>
        <end position="28"/>
    </location>
</feature>
<feature type="transmembrane region" description="Helical" evidence="2">
    <location>
        <begin position="127"/>
        <end position="150"/>
    </location>
</feature>
<evidence type="ECO:0000313" key="4">
    <source>
        <dbReference type="EMBL" id="MBR0600411.1"/>
    </source>
</evidence>
<dbReference type="GO" id="GO:0006465">
    <property type="term" value="P:signal peptide processing"/>
    <property type="evidence" value="ECO:0007669"/>
    <property type="project" value="TreeGrafter"/>
</dbReference>
<feature type="transmembrane region" description="Helical" evidence="2">
    <location>
        <begin position="76"/>
        <end position="93"/>
    </location>
</feature>
<name>A0A8J7W504_9FIRM</name>
<dbReference type="AlphaFoldDB" id="A0A8J7W504"/>
<gene>
    <name evidence="4" type="ORF">KCX82_21310</name>
</gene>
<protein>
    <submittedName>
        <fullName evidence="4">Prepilin peptidase</fullName>
    </submittedName>
</protein>
<dbReference type="PANTHER" id="PTHR30487:SF0">
    <property type="entry name" value="PREPILIN LEADER PEPTIDASE_N-METHYLTRANSFERASE-RELATED"/>
    <property type="match status" value="1"/>
</dbReference>
<comment type="similarity">
    <text evidence="1">Belongs to the peptidase A24 family.</text>
</comment>
<keyword evidence="2" id="KW-0812">Transmembrane</keyword>
<dbReference type="InterPro" id="IPR050882">
    <property type="entry name" value="Prepilin_peptidase/N-MTase"/>
</dbReference>
<proteinExistence type="inferred from homology"/>
<feature type="transmembrane region" description="Helical" evidence="2">
    <location>
        <begin position="207"/>
        <end position="225"/>
    </location>
</feature>